<sequence>MAGDDSGSNHPNSGDQRMRAIAAEVVIAAVDNLQPRLRGSEVRWSKFKNGSDGGKRQHDDRTKVARVVIDTGCRKNLVTKALVKKLNLPTEKRQTPYSLRWIQKVDGAPDMVDEVCRVPFQLGNFIKITLFAMWNGLNVTLKPPVLRTSGQKEEADRGESFLSAAEDVTADRDGCVMLQQDEEMNVGAQVWAKVVFGCIL</sequence>
<dbReference type="InterPro" id="IPR021109">
    <property type="entry name" value="Peptidase_aspartic_dom_sf"/>
</dbReference>
<comment type="caution">
    <text evidence="1">The sequence shown here is derived from an EMBL/GenBank/DDBJ whole genome shotgun (WGS) entry which is preliminary data.</text>
</comment>
<dbReference type="AlphaFoldDB" id="A0AA39RYF6"/>
<proteinExistence type="predicted"/>
<organism evidence="1 2">
    <name type="scientific">Acer saccharum</name>
    <name type="common">Sugar maple</name>
    <dbReference type="NCBI Taxonomy" id="4024"/>
    <lineage>
        <taxon>Eukaryota</taxon>
        <taxon>Viridiplantae</taxon>
        <taxon>Streptophyta</taxon>
        <taxon>Embryophyta</taxon>
        <taxon>Tracheophyta</taxon>
        <taxon>Spermatophyta</taxon>
        <taxon>Magnoliopsida</taxon>
        <taxon>eudicotyledons</taxon>
        <taxon>Gunneridae</taxon>
        <taxon>Pentapetalae</taxon>
        <taxon>rosids</taxon>
        <taxon>malvids</taxon>
        <taxon>Sapindales</taxon>
        <taxon>Sapindaceae</taxon>
        <taxon>Hippocastanoideae</taxon>
        <taxon>Acereae</taxon>
        <taxon>Acer</taxon>
    </lineage>
</organism>
<dbReference type="Proteomes" id="UP001168877">
    <property type="component" value="Unassembled WGS sequence"/>
</dbReference>
<dbReference type="CDD" id="cd00303">
    <property type="entry name" value="retropepsin_like"/>
    <property type="match status" value="1"/>
</dbReference>
<evidence type="ECO:0000313" key="1">
    <source>
        <dbReference type="EMBL" id="KAK0583927.1"/>
    </source>
</evidence>
<dbReference type="EMBL" id="JAUESC010000383">
    <property type="protein sequence ID" value="KAK0583927.1"/>
    <property type="molecule type" value="Genomic_DNA"/>
</dbReference>
<reference evidence="1" key="2">
    <citation type="submission" date="2023-06" db="EMBL/GenBank/DDBJ databases">
        <authorList>
            <person name="Swenson N.G."/>
            <person name="Wegrzyn J.L."/>
            <person name="Mcevoy S.L."/>
        </authorList>
    </citation>
    <scope>NUCLEOTIDE SEQUENCE</scope>
    <source>
        <strain evidence="1">NS2018</strain>
        <tissue evidence="1">Leaf</tissue>
    </source>
</reference>
<accession>A0AA39RYF6</accession>
<evidence type="ECO:0000313" key="2">
    <source>
        <dbReference type="Proteomes" id="UP001168877"/>
    </source>
</evidence>
<dbReference type="Gene3D" id="2.40.70.10">
    <property type="entry name" value="Acid Proteases"/>
    <property type="match status" value="1"/>
</dbReference>
<gene>
    <name evidence="1" type="ORF">LWI29_005237</name>
</gene>
<protein>
    <submittedName>
        <fullName evidence="1">Uncharacterized protein</fullName>
    </submittedName>
</protein>
<name>A0AA39RYF6_ACESA</name>
<keyword evidence="2" id="KW-1185">Reference proteome</keyword>
<reference evidence="1" key="1">
    <citation type="journal article" date="2022" name="Plant J.">
        <title>Strategies of tolerance reflected in two North American maple genomes.</title>
        <authorList>
            <person name="McEvoy S.L."/>
            <person name="Sezen U.U."/>
            <person name="Trouern-Trend A."/>
            <person name="McMahon S.M."/>
            <person name="Schaberg P.G."/>
            <person name="Yang J."/>
            <person name="Wegrzyn J.L."/>
            <person name="Swenson N.G."/>
        </authorList>
    </citation>
    <scope>NUCLEOTIDE SEQUENCE</scope>
    <source>
        <strain evidence="1">NS2018</strain>
    </source>
</reference>